<evidence type="ECO:0000313" key="2">
    <source>
        <dbReference type="Proteomes" id="UP001595975"/>
    </source>
</evidence>
<evidence type="ECO:0008006" key="3">
    <source>
        <dbReference type="Google" id="ProtNLM"/>
    </source>
</evidence>
<comment type="caution">
    <text evidence="1">The sequence shown here is derived from an EMBL/GenBank/DDBJ whole genome shotgun (WGS) entry which is preliminary data.</text>
</comment>
<accession>A0ABW0X5B5</accession>
<dbReference type="EMBL" id="JBHSOF010000015">
    <property type="protein sequence ID" value="MFC5664174.1"/>
    <property type="molecule type" value="Genomic_DNA"/>
</dbReference>
<organism evidence="1 2">
    <name type="scientific">Kitasatospora misakiensis</name>
    <dbReference type="NCBI Taxonomy" id="67330"/>
    <lineage>
        <taxon>Bacteria</taxon>
        <taxon>Bacillati</taxon>
        <taxon>Actinomycetota</taxon>
        <taxon>Actinomycetes</taxon>
        <taxon>Kitasatosporales</taxon>
        <taxon>Streptomycetaceae</taxon>
        <taxon>Kitasatospora</taxon>
    </lineage>
</organism>
<dbReference type="InterPro" id="IPR029068">
    <property type="entry name" value="Glyas_Bleomycin-R_OHBP_Dase"/>
</dbReference>
<gene>
    <name evidence="1" type="ORF">ACFP3U_14415</name>
</gene>
<keyword evidence="2" id="KW-1185">Reference proteome</keyword>
<dbReference type="Proteomes" id="UP001595975">
    <property type="component" value="Unassembled WGS sequence"/>
</dbReference>
<dbReference type="RefSeq" id="WP_380225877.1">
    <property type="nucleotide sequence ID" value="NZ_JBHSOF010000015.1"/>
</dbReference>
<name>A0ABW0X5B5_9ACTN</name>
<sequence>MRELGGVVLAGPEPTPFGRRAVVADDGGAVFTLVGVPSAEQTLAA</sequence>
<reference evidence="2" key="1">
    <citation type="journal article" date="2019" name="Int. J. Syst. Evol. Microbiol.">
        <title>The Global Catalogue of Microorganisms (GCM) 10K type strain sequencing project: providing services to taxonomists for standard genome sequencing and annotation.</title>
        <authorList>
            <consortium name="The Broad Institute Genomics Platform"/>
            <consortium name="The Broad Institute Genome Sequencing Center for Infectious Disease"/>
            <person name="Wu L."/>
            <person name="Ma J."/>
        </authorList>
    </citation>
    <scope>NUCLEOTIDE SEQUENCE [LARGE SCALE GENOMIC DNA]</scope>
    <source>
        <strain evidence="2">CGMCC 4.1437</strain>
    </source>
</reference>
<proteinExistence type="predicted"/>
<protein>
    <recommendedName>
        <fullName evidence="3">Glyoxalase-like domain-containing protein</fullName>
    </recommendedName>
</protein>
<dbReference type="Gene3D" id="3.10.180.10">
    <property type="entry name" value="2,3-Dihydroxybiphenyl 1,2-Dioxygenase, domain 1"/>
    <property type="match status" value="1"/>
</dbReference>
<evidence type="ECO:0000313" key="1">
    <source>
        <dbReference type="EMBL" id="MFC5664174.1"/>
    </source>
</evidence>